<keyword evidence="2" id="KW-1185">Reference proteome</keyword>
<accession>A0ACC3A5U8</accession>
<name>A0ACC3A5U8_9EURO</name>
<comment type="caution">
    <text evidence="1">The sequence shown here is derived from an EMBL/GenBank/DDBJ whole genome shotgun (WGS) entry which is preliminary data.</text>
</comment>
<evidence type="ECO:0000313" key="2">
    <source>
        <dbReference type="Proteomes" id="UP001172386"/>
    </source>
</evidence>
<sequence>MKSSMKRLAKDQIALRKGLPPNYFFTDAEDSQSLPDNLTQLLICLAGPEGTPYSQGIWYIRLNIPIDYPQSPPTATFQTRIFHPNVAEETGAVCLETLKRDWDSRLTLKDILITISCLLIQPNPDSALNEKAGALIREDYEAFGRQARLMTRIHAPIPECFARLAQEARRRGEDEDGSELEKAQVSQSQPSNADGKSRHHILKENIPADCLAAAKTNNDRVLKRPLTTIPPSAEKPQETDEHSTSEPRRKSPKHSHPVQPPQDQTFAVKYDGIGDFTKECVFHEEDASIPKRTIFRAQWTSASGMLRMKARVGIRRL</sequence>
<evidence type="ECO:0000313" key="1">
    <source>
        <dbReference type="EMBL" id="KAJ9655737.1"/>
    </source>
</evidence>
<gene>
    <name evidence="1" type="ORF">H2198_005443</name>
</gene>
<dbReference type="EMBL" id="JAPDRQ010000090">
    <property type="protein sequence ID" value="KAJ9655737.1"/>
    <property type="molecule type" value="Genomic_DNA"/>
</dbReference>
<organism evidence="1 2">
    <name type="scientific">Neophaeococcomyces mojaviensis</name>
    <dbReference type="NCBI Taxonomy" id="3383035"/>
    <lineage>
        <taxon>Eukaryota</taxon>
        <taxon>Fungi</taxon>
        <taxon>Dikarya</taxon>
        <taxon>Ascomycota</taxon>
        <taxon>Pezizomycotina</taxon>
        <taxon>Eurotiomycetes</taxon>
        <taxon>Chaetothyriomycetidae</taxon>
        <taxon>Chaetothyriales</taxon>
        <taxon>Chaetothyriales incertae sedis</taxon>
        <taxon>Neophaeococcomyces</taxon>
    </lineage>
</organism>
<reference evidence="1" key="1">
    <citation type="submission" date="2022-10" db="EMBL/GenBank/DDBJ databases">
        <title>Culturing micro-colonial fungi from biological soil crusts in the Mojave desert and describing Neophaeococcomyces mojavensis, and introducing the new genera and species Taxawa tesnikishii.</title>
        <authorList>
            <person name="Kurbessoian T."/>
            <person name="Stajich J.E."/>
        </authorList>
    </citation>
    <scope>NUCLEOTIDE SEQUENCE</scope>
    <source>
        <strain evidence="1">JES_112</strain>
    </source>
</reference>
<protein>
    <submittedName>
        <fullName evidence="1">Uncharacterized protein</fullName>
    </submittedName>
</protein>
<dbReference type="Proteomes" id="UP001172386">
    <property type="component" value="Unassembled WGS sequence"/>
</dbReference>
<proteinExistence type="predicted"/>